<reference evidence="1 2" key="1">
    <citation type="submission" date="2019-05" db="EMBL/GenBank/DDBJ databases">
        <title>Another draft genome of Portunus trituberculatus and its Hox gene families provides insights of decapod evolution.</title>
        <authorList>
            <person name="Jeong J.-H."/>
            <person name="Song I."/>
            <person name="Kim S."/>
            <person name="Choi T."/>
            <person name="Kim D."/>
            <person name="Ryu S."/>
            <person name="Kim W."/>
        </authorList>
    </citation>
    <scope>NUCLEOTIDE SEQUENCE [LARGE SCALE GENOMIC DNA]</scope>
    <source>
        <tissue evidence="1">Muscle</tissue>
    </source>
</reference>
<dbReference type="Proteomes" id="UP000324222">
    <property type="component" value="Unassembled WGS sequence"/>
</dbReference>
<organism evidence="1 2">
    <name type="scientific">Portunus trituberculatus</name>
    <name type="common">Swimming crab</name>
    <name type="synonym">Neptunus trituberculatus</name>
    <dbReference type="NCBI Taxonomy" id="210409"/>
    <lineage>
        <taxon>Eukaryota</taxon>
        <taxon>Metazoa</taxon>
        <taxon>Ecdysozoa</taxon>
        <taxon>Arthropoda</taxon>
        <taxon>Crustacea</taxon>
        <taxon>Multicrustacea</taxon>
        <taxon>Malacostraca</taxon>
        <taxon>Eumalacostraca</taxon>
        <taxon>Eucarida</taxon>
        <taxon>Decapoda</taxon>
        <taxon>Pleocyemata</taxon>
        <taxon>Brachyura</taxon>
        <taxon>Eubrachyura</taxon>
        <taxon>Portunoidea</taxon>
        <taxon>Portunidae</taxon>
        <taxon>Portuninae</taxon>
        <taxon>Portunus</taxon>
    </lineage>
</organism>
<gene>
    <name evidence="1" type="ORF">E2C01_082237</name>
</gene>
<keyword evidence="2" id="KW-1185">Reference proteome</keyword>
<dbReference type="EMBL" id="VSRR010074326">
    <property type="protein sequence ID" value="MPC87376.1"/>
    <property type="molecule type" value="Genomic_DNA"/>
</dbReference>
<protein>
    <submittedName>
        <fullName evidence="1">Uncharacterized protein</fullName>
    </submittedName>
</protein>
<dbReference type="AlphaFoldDB" id="A0A5B7J0A0"/>
<accession>A0A5B7J0A0</accession>
<evidence type="ECO:0000313" key="1">
    <source>
        <dbReference type="EMBL" id="MPC87376.1"/>
    </source>
</evidence>
<sequence length="59" mass="6574">MWRKERGQAIKEILTGIPDGPPEILPNMKAFWAGLFQRPSVNETQSPAAINPTLNDNGR</sequence>
<proteinExistence type="predicted"/>
<name>A0A5B7J0A0_PORTR</name>
<evidence type="ECO:0000313" key="2">
    <source>
        <dbReference type="Proteomes" id="UP000324222"/>
    </source>
</evidence>
<comment type="caution">
    <text evidence="1">The sequence shown here is derived from an EMBL/GenBank/DDBJ whole genome shotgun (WGS) entry which is preliminary data.</text>
</comment>